<feature type="compositionally biased region" description="Polar residues" evidence="12">
    <location>
        <begin position="132"/>
        <end position="144"/>
    </location>
</feature>
<feature type="domain" description="LIM zinc-binding" evidence="13">
    <location>
        <begin position="596"/>
        <end position="656"/>
    </location>
</feature>
<dbReference type="PROSITE" id="PS50023">
    <property type="entry name" value="LIM_DOMAIN_2"/>
    <property type="match status" value="2"/>
</dbReference>
<keyword evidence="5 11" id="KW-0479">Metal-binding</keyword>
<protein>
    <recommendedName>
        <fullName evidence="13">LIM zinc-binding domain-containing protein</fullName>
    </recommendedName>
</protein>
<reference evidence="14" key="1">
    <citation type="submission" date="2025-05" db="UniProtKB">
        <authorList>
            <consortium name="Ensembl"/>
        </authorList>
    </citation>
    <scope>IDENTIFICATION</scope>
</reference>
<evidence type="ECO:0000256" key="4">
    <source>
        <dbReference type="ARBA" id="ARBA00022490"/>
    </source>
</evidence>
<keyword evidence="10 11" id="KW-0440">LIM domain</keyword>
<dbReference type="GO" id="GO:0005925">
    <property type="term" value="C:focal adhesion"/>
    <property type="evidence" value="ECO:0007669"/>
    <property type="project" value="TreeGrafter"/>
</dbReference>
<dbReference type="GeneTree" id="ENSGT00940000156022"/>
<dbReference type="FunFam" id="2.10.110.10:FF:000027">
    <property type="entry name" value="lipoma-preferred partner isoform X1"/>
    <property type="match status" value="1"/>
</dbReference>
<organism evidence="14 15">
    <name type="scientific">Eptatretus burgeri</name>
    <name type="common">Inshore hagfish</name>
    <dbReference type="NCBI Taxonomy" id="7764"/>
    <lineage>
        <taxon>Eukaryota</taxon>
        <taxon>Metazoa</taxon>
        <taxon>Chordata</taxon>
        <taxon>Craniata</taxon>
        <taxon>Vertebrata</taxon>
        <taxon>Cyclostomata</taxon>
        <taxon>Myxini</taxon>
        <taxon>Myxiniformes</taxon>
        <taxon>Myxinidae</taxon>
        <taxon>Eptatretinae</taxon>
        <taxon>Eptatretus</taxon>
    </lineage>
</organism>
<proteinExistence type="inferred from homology"/>
<accession>A0A8C4Q0F7</accession>
<evidence type="ECO:0000256" key="7">
    <source>
        <dbReference type="ARBA" id="ARBA00022833"/>
    </source>
</evidence>
<comment type="similarity">
    <text evidence="3">Belongs to the zyxin/ajuba family.</text>
</comment>
<dbReference type="Ensembl" id="ENSEBUT00000008671.1">
    <property type="protein sequence ID" value="ENSEBUP00000008177.1"/>
    <property type="gene ID" value="ENSEBUG00000005291.1"/>
</dbReference>
<dbReference type="SUPFAM" id="SSF57716">
    <property type="entry name" value="Glucocorticoid receptor-like (DNA-binding domain)"/>
    <property type="match status" value="3"/>
</dbReference>
<evidence type="ECO:0000313" key="14">
    <source>
        <dbReference type="Ensembl" id="ENSEBUP00000008138.1"/>
    </source>
</evidence>
<dbReference type="GO" id="GO:0046872">
    <property type="term" value="F:metal ion binding"/>
    <property type="evidence" value="ECO:0007669"/>
    <property type="project" value="UniProtKB-KW"/>
</dbReference>
<evidence type="ECO:0000256" key="9">
    <source>
        <dbReference type="ARBA" id="ARBA00022949"/>
    </source>
</evidence>
<evidence type="ECO:0000313" key="15">
    <source>
        <dbReference type="Proteomes" id="UP000694388"/>
    </source>
</evidence>
<dbReference type="GO" id="GO:0005737">
    <property type="term" value="C:cytoplasm"/>
    <property type="evidence" value="ECO:0007669"/>
    <property type="project" value="UniProtKB-SubCell"/>
</dbReference>
<evidence type="ECO:0000256" key="2">
    <source>
        <dbReference type="ARBA" id="ARBA00004496"/>
    </source>
</evidence>
<dbReference type="Proteomes" id="UP000694388">
    <property type="component" value="Unplaced"/>
</dbReference>
<keyword evidence="9" id="KW-0965">Cell junction</keyword>
<dbReference type="Gene3D" id="2.10.110.10">
    <property type="entry name" value="Cysteine Rich Protein"/>
    <property type="match status" value="2"/>
</dbReference>
<dbReference type="PANTHER" id="PTHR24207">
    <property type="entry name" value="ZYX102 PROTEIN"/>
    <property type="match status" value="1"/>
</dbReference>
<keyword evidence="15" id="KW-1185">Reference proteome</keyword>
<keyword evidence="8" id="KW-0130">Cell adhesion</keyword>
<feature type="compositionally biased region" description="Pro residues" evidence="12">
    <location>
        <begin position="18"/>
        <end position="30"/>
    </location>
</feature>
<evidence type="ECO:0000256" key="12">
    <source>
        <dbReference type="SAM" id="MobiDB-lite"/>
    </source>
</evidence>
<keyword evidence="4" id="KW-0963">Cytoplasm</keyword>
<evidence type="ECO:0000256" key="5">
    <source>
        <dbReference type="ARBA" id="ARBA00022723"/>
    </source>
</evidence>
<comment type="subcellular location">
    <subcellularLocation>
        <location evidence="1">Cell junction</location>
    </subcellularLocation>
    <subcellularLocation>
        <location evidence="2">Cytoplasm</location>
    </subcellularLocation>
</comment>
<feature type="region of interest" description="Disordered" evidence="12">
    <location>
        <begin position="1"/>
        <end position="47"/>
    </location>
</feature>
<feature type="compositionally biased region" description="Polar residues" evidence="12">
    <location>
        <begin position="339"/>
        <end position="349"/>
    </location>
</feature>
<evidence type="ECO:0000256" key="10">
    <source>
        <dbReference type="ARBA" id="ARBA00023038"/>
    </source>
</evidence>
<dbReference type="Ensembl" id="ENSEBUT00000008631.1">
    <property type="protein sequence ID" value="ENSEBUP00000008138.1"/>
    <property type="gene ID" value="ENSEBUG00000005291.1"/>
</dbReference>
<name>A0A8C4Q0F7_EPTBU</name>
<dbReference type="Pfam" id="PF00412">
    <property type="entry name" value="LIM"/>
    <property type="match status" value="2"/>
</dbReference>
<keyword evidence="6" id="KW-0677">Repeat</keyword>
<dbReference type="SMART" id="SM00132">
    <property type="entry name" value="LIM"/>
    <property type="match status" value="2"/>
</dbReference>
<dbReference type="FunFam" id="2.10.110.10:FF:000047">
    <property type="entry name" value="lipoma-preferred partner isoform X1"/>
    <property type="match status" value="1"/>
</dbReference>
<evidence type="ECO:0000259" key="13">
    <source>
        <dbReference type="PROSITE" id="PS50023"/>
    </source>
</evidence>
<evidence type="ECO:0000256" key="1">
    <source>
        <dbReference type="ARBA" id="ARBA00004282"/>
    </source>
</evidence>
<feature type="region of interest" description="Disordered" evidence="12">
    <location>
        <begin position="130"/>
        <end position="162"/>
    </location>
</feature>
<dbReference type="GO" id="GO:0098609">
    <property type="term" value="P:cell-cell adhesion"/>
    <property type="evidence" value="ECO:0007669"/>
    <property type="project" value="TreeGrafter"/>
</dbReference>
<evidence type="ECO:0000256" key="8">
    <source>
        <dbReference type="ARBA" id="ARBA00022889"/>
    </source>
</evidence>
<evidence type="ECO:0000256" key="6">
    <source>
        <dbReference type="ARBA" id="ARBA00022737"/>
    </source>
</evidence>
<evidence type="ECO:0000256" key="3">
    <source>
        <dbReference type="ARBA" id="ARBA00009611"/>
    </source>
</evidence>
<sequence length="663" mass="71463">MAAPSWIQGKILYKNMPPSSPTKPGPPVAPKPKFNPYGVGAAPTQTRSTAKGDLAHLPEGHLSAAFESFPTPPPPVCLDTSENSGMDGTQGPRTLPYEGQGGLRKAGYHRSNIDAEIDSLTSMLADMENDDSFTSRPQQSYSNTQPAIPSPQPSQPSGQRSATAALFATPKVPPAPASYSNGKPRLQPIPASYSTALARPPPNVQVRTAQPGPVYGGTSPRQAEQIYSHPGSQGVGRRLSDGTPQGRSGVEAGVYSRPIGPPQSQGQAGKVVESGTMGRYVDPAFAQRSPEPPYPAGCARYTEASHSPGVMARPSEQAFARKPEFEYSGLPRQGHVPSYHSSQPQGAGYSIGQQQASIYTPTHQGPSYQPTHTQAPVTGYASGQHQLLNYPQQAQSPRYQPSQVPVSNYYSGHPQASAHGQALLYTQNKGPPYQPNQNPTQVMGHIPGQPLASTYSQVQPRKMPVTDDIPLATGLAMKPQPGFRQGEGQPIGGTGPSGDYAQHAMQPPGYLEDEVDRLTKKMLQDMNHPPPDDYFGKCARCGEDVVGEGSGCTAMDQVFHVDCFTCLNCRERLRGQPFYSVDEKAFCEACYIDILERCSVCSQPIMDRILRATGKAYHPQCFTCVVCHKSLDGVPFTVDATNQIHCIDDFHRQVFSLLYLSFI</sequence>
<evidence type="ECO:0000256" key="11">
    <source>
        <dbReference type="PROSITE-ProRule" id="PRU00125"/>
    </source>
</evidence>
<feature type="region of interest" description="Disordered" evidence="12">
    <location>
        <begin position="196"/>
        <end position="271"/>
    </location>
</feature>
<dbReference type="PROSITE" id="PS00478">
    <property type="entry name" value="LIM_DOMAIN_1"/>
    <property type="match status" value="1"/>
</dbReference>
<dbReference type="InterPro" id="IPR001781">
    <property type="entry name" value="Znf_LIM"/>
</dbReference>
<keyword evidence="7 11" id="KW-0862">Zinc</keyword>
<dbReference type="GO" id="GO:0001725">
    <property type="term" value="C:stress fiber"/>
    <property type="evidence" value="ECO:0007669"/>
    <property type="project" value="TreeGrafter"/>
</dbReference>
<feature type="region of interest" description="Disordered" evidence="12">
    <location>
        <begin position="328"/>
        <end position="349"/>
    </location>
</feature>
<dbReference type="PANTHER" id="PTHR24207:SF0">
    <property type="entry name" value="LIPOMA-PREFERRED PARTNER"/>
    <property type="match status" value="1"/>
</dbReference>
<feature type="domain" description="LIM zinc-binding" evidence="13">
    <location>
        <begin position="536"/>
        <end position="595"/>
    </location>
</feature>
<dbReference type="AlphaFoldDB" id="A0A8C4Q0F7"/>
<feature type="region of interest" description="Disordered" evidence="12">
    <location>
        <begin position="64"/>
        <end position="101"/>
    </location>
</feature>
<dbReference type="CDD" id="cd09350">
    <property type="entry name" value="LIM1_TRIP6"/>
    <property type="match status" value="1"/>
</dbReference>